<dbReference type="InterPro" id="IPR003497">
    <property type="entry name" value="BRO_N_domain"/>
</dbReference>
<dbReference type="PANTHER" id="PTHR36180:SF2">
    <property type="entry name" value="BRO FAMILY PROTEIN"/>
    <property type="match status" value="1"/>
</dbReference>
<dbReference type="RefSeq" id="WP_197723698.1">
    <property type="nucleotide sequence ID" value="NZ_AP018711.1"/>
</dbReference>
<feature type="domain" description="Bro-N" evidence="1">
    <location>
        <begin position="11"/>
        <end position="128"/>
    </location>
</feature>
<reference evidence="2 3" key="1">
    <citation type="submission" date="2018-06" db="EMBL/GenBank/DDBJ databases">
        <title>Complete Genome Sequence of the Microcystin-Degrading Bacterium Sphingosinicella microcystinivorans Strain B-9.</title>
        <authorList>
            <person name="Jin H."/>
            <person name="Nishizawa T."/>
            <person name="Guo Y."/>
            <person name="Nishizawa A."/>
            <person name="Park H."/>
            <person name="Kato H."/>
            <person name="Tsuji K."/>
            <person name="Harada K."/>
        </authorList>
    </citation>
    <scope>NUCLEOTIDE SEQUENCE [LARGE SCALE GENOMIC DNA]</scope>
    <source>
        <strain evidence="2 3">B9</strain>
    </source>
</reference>
<dbReference type="SMART" id="SM01040">
    <property type="entry name" value="Bro-N"/>
    <property type="match status" value="1"/>
</dbReference>
<proteinExistence type="predicted"/>
<gene>
    <name evidence="2" type="ORF">SmB9_14830</name>
</gene>
<dbReference type="EMBL" id="AP018711">
    <property type="protein sequence ID" value="BBE33825.1"/>
    <property type="molecule type" value="Genomic_DNA"/>
</dbReference>
<organism evidence="2 3">
    <name type="scientific">Sphingosinicella microcystinivorans</name>
    <dbReference type="NCBI Taxonomy" id="335406"/>
    <lineage>
        <taxon>Bacteria</taxon>
        <taxon>Pseudomonadati</taxon>
        <taxon>Pseudomonadota</taxon>
        <taxon>Alphaproteobacteria</taxon>
        <taxon>Sphingomonadales</taxon>
        <taxon>Sphingosinicellaceae</taxon>
        <taxon>Sphingosinicella</taxon>
    </lineage>
</organism>
<sequence length="244" mass="27262">MLLTQQNMDFRVRTQKSFHNFKGHQVRHVMIEGEPWFVAADVCRALGLYISDRGQANVTVALRKVEQAETRLYPIQTPVPTKADHVTEMKVVSEPGLYMLIMRSDKPEAATFQDWVTREVLPAIRKTGGYLLNEEARATAAADQRDEMPIPQTYPDALRAENFWTNLSNKSGRAFPHFRRILPATAGCIHCPAALSDWIVKKGNGQPTESGKDGPIGTEMATARGREETAVFCGFQVGRSAYPN</sequence>
<dbReference type="Pfam" id="PF02498">
    <property type="entry name" value="Bro-N"/>
    <property type="match status" value="1"/>
</dbReference>
<dbReference type="PANTHER" id="PTHR36180">
    <property type="entry name" value="DNA-BINDING PROTEIN-RELATED-RELATED"/>
    <property type="match status" value="1"/>
</dbReference>
<evidence type="ECO:0000313" key="3">
    <source>
        <dbReference type="Proteomes" id="UP000275727"/>
    </source>
</evidence>
<dbReference type="Proteomes" id="UP000275727">
    <property type="component" value="Chromosome"/>
</dbReference>
<dbReference type="KEGG" id="smic:SmB9_14830"/>
<protein>
    <recommendedName>
        <fullName evidence="1">Bro-N domain-containing protein</fullName>
    </recommendedName>
</protein>
<evidence type="ECO:0000259" key="1">
    <source>
        <dbReference type="PROSITE" id="PS51750"/>
    </source>
</evidence>
<name>A0AAD1D597_SPHMI</name>
<dbReference type="AlphaFoldDB" id="A0AAD1D597"/>
<evidence type="ECO:0000313" key="2">
    <source>
        <dbReference type="EMBL" id="BBE33825.1"/>
    </source>
</evidence>
<dbReference type="PROSITE" id="PS51750">
    <property type="entry name" value="BRO_N"/>
    <property type="match status" value="1"/>
</dbReference>
<accession>A0AAD1D597</accession>